<dbReference type="AlphaFoldDB" id="A0A4C1YKC2"/>
<accession>A0A4C1YKC2</accession>
<feature type="compositionally biased region" description="Basic and acidic residues" evidence="1">
    <location>
        <begin position="113"/>
        <end position="125"/>
    </location>
</feature>
<protein>
    <submittedName>
        <fullName evidence="2">Uncharacterized protein</fullName>
    </submittedName>
</protein>
<dbReference type="EMBL" id="BGZK01001222">
    <property type="protein sequence ID" value="GBP74785.1"/>
    <property type="molecule type" value="Genomic_DNA"/>
</dbReference>
<sequence length="125" mass="14603">MTHFDILQLVVSETRGSVSRFIYFCRRRCSGDIKRFAVSPHFRPYAPEGRGRDRSQAAPPLRRSRPCGCKFNENRQKVTRGPVYADERPPHKLARTPRLQPRTLNTPQLRLPLSRDEFRPSTRNN</sequence>
<feature type="region of interest" description="Disordered" evidence="1">
    <location>
        <begin position="42"/>
        <end position="125"/>
    </location>
</feature>
<evidence type="ECO:0000313" key="2">
    <source>
        <dbReference type="EMBL" id="GBP74785.1"/>
    </source>
</evidence>
<gene>
    <name evidence="2" type="ORF">EVAR_98172_1</name>
</gene>
<comment type="caution">
    <text evidence="2">The sequence shown here is derived from an EMBL/GenBank/DDBJ whole genome shotgun (WGS) entry which is preliminary data.</text>
</comment>
<keyword evidence="3" id="KW-1185">Reference proteome</keyword>
<evidence type="ECO:0000256" key="1">
    <source>
        <dbReference type="SAM" id="MobiDB-lite"/>
    </source>
</evidence>
<proteinExistence type="predicted"/>
<dbReference type="Proteomes" id="UP000299102">
    <property type="component" value="Unassembled WGS sequence"/>
</dbReference>
<evidence type="ECO:0000313" key="3">
    <source>
        <dbReference type="Proteomes" id="UP000299102"/>
    </source>
</evidence>
<name>A0A4C1YKC2_EUMVA</name>
<organism evidence="2 3">
    <name type="scientific">Eumeta variegata</name>
    <name type="common">Bagworm moth</name>
    <name type="synonym">Eumeta japonica</name>
    <dbReference type="NCBI Taxonomy" id="151549"/>
    <lineage>
        <taxon>Eukaryota</taxon>
        <taxon>Metazoa</taxon>
        <taxon>Ecdysozoa</taxon>
        <taxon>Arthropoda</taxon>
        <taxon>Hexapoda</taxon>
        <taxon>Insecta</taxon>
        <taxon>Pterygota</taxon>
        <taxon>Neoptera</taxon>
        <taxon>Endopterygota</taxon>
        <taxon>Lepidoptera</taxon>
        <taxon>Glossata</taxon>
        <taxon>Ditrysia</taxon>
        <taxon>Tineoidea</taxon>
        <taxon>Psychidae</taxon>
        <taxon>Oiketicinae</taxon>
        <taxon>Eumeta</taxon>
    </lineage>
</organism>
<reference evidence="2 3" key="1">
    <citation type="journal article" date="2019" name="Commun. Biol.">
        <title>The bagworm genome reveals a unique fibroin gene that provides high tensile strength.</title>
        <authorList>
            <person name="Kono N."/>
            <person name="Nakamura H."/>
            <person name="Ohtoshi R."/>
            <person name="Tomita M."/>
            <person name="Numata K."/>
            <person name="Arakawa K."/>
        </authorList>
    </citation>
    <scope>NUCLEOTIDE SEQUENCE [LARGE SCALE GENOMIC DNA]</scope>
</reference>